<dbReference type="EMBL" id="GDHC01001170">
    <property type="protein sequence ID" value="JAQ17459.1"/>
    <property type="molecule type" value="Transcribed_RNA"/>
</dbReference>
<feature type="coiled-coil region" evidence="1">
    <location>
        <begin position="290"/>
        <end position="317"/>
    </location>
</feature>
<name>A0A146MDF9_LYGHE</name>
<accession>A0A146MDF9</accession>
<feature type="compositionally biased region" description="Basic residues" evidence="2">
    <location>
        <begin position="482"/>
        <end position="496"/>
    </location>
</feature>
<protein>
    <submittedName>
        <fullName evidence="3">Uncharacterized protein</fullName>
    </submittedName>
</protein>
<gene>
    <name evidence="3" type="ORF">g.70932</name>
</gene>
<feature type="region of interest" description="Disordered" evidence="2">
    <location>
        <begin position="230"/>
        <end position="254"/>
    </location>
</feature>
<dbReference type="AlphaFoldDB" id="A0A146MDF9"/>
<keyword evidence="1" id="KW-0175">Coiled coil</keyword>
<reference evidence="3" key="1">
    <citation type="journal article" date="2016" name="Gigascience">
        <title>De novo construction of an expanded transcriptome assembly for the western tarnished plant bug, Lygus hesperus.</title>
        <authorList>
            <person name="Tassone E.E."/>
            <person name="Geib S.M."/>
            <person name="Hall B."/>
            <person name="Fabrick J.A."/>
            <person name="Brent C.S."/>
            <person name="Hull J.J."/>
        </authorList>
    </citation>
    <scope>NUCLEOTIDE SEQUENCE</scope>
</reference>
<proteinExistence type="predicted"/>
<feature type="region of interest" description="Disordered" evidence="2">
    <location>
        <begin position="1"/>
        <end position="132"/>
    </location>
</feature>
<feature type="compositionally biased region" description="Low complexity" evidence="2">
    <location>
        <begin position="66"/>
        <end position="105"/>
    </location>
</feature>
<evidence type="ECO:0000256" key="2">
    <source>
        <dbReference type="SAM" id="MobiDB-lite"/>
    </source>
</evidence>
<organism evidence="3">
    <name type="scientific">Lygus hesperus</name>
    <name type="common">Western plant bug</name>
    <dbReference type="NCBI Taxonomy" id="30085"/>
    <lineage>
        <taxon>Eukaryota</taxon>
        <taxon>Metazoa</taxon>
        <taxon>Ecdysozoa</taxon>
        <taxon>Arthropoda</taxon>
        <taxon>Hexapoda</taxon>
        <taxon>Insecta</taxon>
        <taxon>Pterygota</taxon>
        <taxon>Neoptera</taxon>
        <taxon>Paraneoptera</taxon>
        <taxon>Hemiptera</taxon>
        <taxon>Heteroptera</taxon>
        <taxon>Panheteroptera</taxon>
        <taxon>Cimicomorpha</taxon>
        <taxon>Miridae</taxon>
        <taxon>Mirini</taxon>
        <taxon>Lygus</taxon>
    </lineage>
</organism>
<evidence type="ECO:0000313" key="3">
    <source>
        <dbReference type="EMBL" id="JAQ17459.1"/>
    </source>
</evidence>
<evidence type="ECO:0000256" key="1">
    <source>
        <dbReference type="SAM" id="Coils"/>
    </source>
</evidence>
<sequence>MVKEERLSADEYSPNNDPPADSSLKLTGSSVDGAGWLTKPEGGPPPKKPKPRLDIPEKSTKKRPPTASTNSPDSSSSGSSSRSSSSSTSSLSSSSSRATCSGHSTLSHKSADEVAPTVESIPLPRTPSFSPECAGQEVVAAAIMETSPNEPTAVSRATNTSSVTLESHAPAGVERWRLMTGRRVLSNALRRLDAFNPASAGELRRGKRKIRDSICRLGVIFMGDAAFEGSSGSALSGEEDQPLPPRDGHRDQRLDDWLDSTTRMMDQKLEDHDRWRLEKDQRDVQVNQKMLETNQTAQSLQAQLNELEHKYELIYTELHSRPSTSAQPLVVPPLLVSSLRARADNIVQEESVLPVATPLEDPSLALRRCQICLQKNPSRTWTCSACHSFWSRIVREYARLGANSEEAIRSLPTCRHPRPEPGRITCRGCRRRLFERAVLQNSRRPPAIPLHPDVPDEDVGLQKGEECKETPTPSLEQEDKVKRRQRRRERRAKRARTSALGSVTPHSAEGRH</sequence>
<feature type="region of interest" description="Disordered" evidence="2">
    <location>
        <begin position="443"/>
        <end position="512"/>
    </location>
</feature>